<feature type="transmembrane region" description="Helical" evidence="2">
    <location>
        <begin position="15"/>
        <end position="34"/>
    </location>
</feature>
<dbReference type="RefSeq" id="WP_341423627.1">
    <property type="nucleotide sequence ID" value="NZ_JBBUTG010000001.1"/>
</dbReference>
<feature type="compositionally biased region" description="Pro residues" evidence="1">
    <location>
        <begin position="90"/>
        <end position="100"/>
    </location>
</feature>
<keyword evidence="2" id="KW-0812">Transmembrane</keyword>
<evidence type="ECO:0000256" key="2">
    <source>
        <dbReference type="SAM" id="Phobius"/>
    </source>
</evidence>
<feature type="region of interest" description="Disordered" evidence="1">
    <location>
        <begin position="60"/>
        <end position="138"/>
    </location>
</feature>
<protein>
    <recommendedName>
        <fullName evidence="5">Energy transducer TonB</fullName>
    </recommendedName>
</protein>
<organism evidence="3 4">
    <name type="scientific">Ideonella lacteola</name>
    <dbReference type="NCBI Taxonomy" id="2984193"/>
    <lineage>
        <taxon>Bacteria</taxon>
        <taxon>Pseudomonadati</taxon>
        <taxon>Pseudomonadota</taxon>
        <taxon>Betaproteobacteria</taxon>
        <taxon>Burkholderiales</taxon>
        <taxon>Sphaerotilaceae</taxon>
        <taxon>Ideonella</taxon>
    </lineage>
</organism>
<proteinExistence type="predicted"/>
<dbReference type="Proteomes" id="UP001371218">
    <property type="component" value="Unassembled WGS sequence"/>
</dbReference>
<dbReference type="EMBL" id="JBBUTG010000001">
    <property type="protein sequence ID" value="MEK8029284.1"/>
    <property type="molecule type" value="Genomic_DNA"/>
</dbReference>
<evidence type="ECO:0000313" key="3">
    <source>
        <dbReference type="EMBL" id="MEK8029284.1"/>
    </source>
</evidence>
<comment type="caution">
    <text evidence="3">The sequence shown here is derived from an EMBL/GenBank/DDBJ whole genome shotgun (WGS) entry which is preliminary data.</text>
</comment>
<accession>A0ABU9BHQ5</accession>
<keyword evidence="4" id="KW-1185">Reference proteome</keyword>
<gene>
    <name evidence="3" type="ORF">AACH06_00505</name>
</gene>
<evidence type="ECO:0000313" key="4">
    <source>
        <dbReference type="Proteomes" id="UP001371218"/>
    </source>
</evidence>
<keyword evidence="2" id="KW-0472">Membrane</keyword>
<reference evidence="3 4" key="1">
    <citation type="submission" date="2024-04" db="EMBL/GenBank/DDBJ databases">
        <title>Novel species of the genus Ideonella isolated from streams.</title>
        <authorList>
            <person name="Lu H."/>
        </authorList>
    </citation>
    <scope>NUCLEOTIDE SEQUENCE [LARGE SCALE GENOMIC DNA]</scope>
    <source>
        <strain evidence="3 4">DXS29W</strain>
    </source>
</reference>
<keyword evidence="2" id="KW-1133">Transmembrane helix</keyword>
<feature type="compositionally biased region" description="Low complexity" evidence="1">
    <location>
        <begin position="110"/>
        <end position="138"/>
    </location>
</feature>
<evidence type="ECO:0000256" key="1">
    <source>
        <dbReference type="SAM" id="MobiDB-lite"/>
    </source>
</evidence>
<sequence length="228" mass="24071">MTTRPDSPWATRRHGAGLGLAVLALHLGLIVALWHAMHRRVVEVPHEPLALMLWPLREPTPPPTPDHPRPQPNVPTRQAEAAHRSDTPSPATPSPSPRPAVRPHQSTWITPAPTAQAAPSSLPTPEVSAQAPAASAPPAERLLDSAATRDAIRQAARRPLLQERAAEATGQPIERTDTALARAVQEAAEPDCLKDPKAASGQIGPVALGGLLGLPFLAARAVTGRCAR</sequence>
<evidence type="ECO:0008006" key="5">
    <source>
        <dbReference type="Google" id="ProtNLM"/>
    </source>
</evidence>
<name>A0ABU9BHQ5_9BURK</name>
<feature type="compositionally biased region" description="Pro residues" evidence="1">
    <location>
        <begin position="60"/>
        <end position="73"/>
    </location>
</feature>